<proteinExistence type="predicted"/>
<keyword evidence="1" id="KW-0472">Membrane</keyword>
<gene>
    <name evidence="2" type="ORF">A9Q02_18550</name>
</gene>
<keyword evidence="1" id="KW-1133">Transmembrane helix</keyword>
<evidence type="ECO:0000256" key="1">
    <source>
        <dbReference type="SAM" id="Phobius"/>
    </source>
</evidence>
<name>A0A2H3L585_9CHLR</name>
<dbReference type="EMBL" id="LYXE01000148">
    <property type="protein sequence ID" value="PDV97400.1"/>
    <property type="molecule type" value="Genomic_DNA"/>
</dbReference>
<evidence type="ECO:0000313" key="2">
    <source>
        <dbReference type="EMBL" id="PDV97400.1"/>
    </source>
</evidence>
<reference evidence="2 3" key="1">
    <citation type="submission" date="2016-05" db="EMBL/GenBank/DDBJ databases">
        <authorList>
            <person name="Lavstsen T."/>
            <person name="Jespersen J.S."/>
        </authorList>
    </citation>
    <scope>NUCLEOTIDE SEQUENCE [LARGE SCALE GENOMIC DNA]</scope>
    <source>
        <strain evidence="2 3">B7-9</strain>
    </source>
</reference>
<dbReference type="Proteomes" id="UP000220922">
    <property type="component" value="Unassembled WGS sequence"/>
</dbReference>
<keyword evidence="3" id="KW-1185">Reference proteome</keyword>
<evidence type="ECO:0000313" key="3">
    <source>
        <dbReference type="Proteomes" id="UP000220922"/>
    </source>
</evidence>
<keyword evidence="1" id="KW-0812">Transmembrane</keyword>
<feature type="transmembrane region" description="Helical" evidence="1">
    <location>
        <begin position="39"/>
        <end position="62"/>
    </location>
</feature>
<dbReference type="AlphaFoldDB" id="A0A2H3L585"/>
<organism evidence="2 3">
    <name type="scientific">Candidatus Chloroploca asiatica</name>
    <dbReference type="NCBI Taxonomy" id="1506545"/>
    <lineage>
        <taxon>Bacteria</taxon>
        <taxon>Bacillati</taxon>
        <taxon>Chloroflexota</taxon>
        <taxon>Chloroflexia</taxon>
        <taxon>Chloroflexales</taxon>
        <taxon>Chloroflexineae</taxon>
        <taxon>Oscillochloridaceae</taxon>
        <taxon>Candidatus Chloroploca</taxon>
    </lineage>
</organism>
<sequence length="71" mass="7658">MKRVVLFLRGAIPLLFVAALLIAGPTLLAWWLIGGTFGWHHLAVGLGGAVLLFAIGGAWLGWAMGRFKQKM</sequence>
<comment type="caution">
    <text evidence="2">The sequence shown here is derived from an EMBL/GenBank/DDBJ whole genome shotgun (WGS) entry which is preliminary data.</text>
</comment>
<accession>A0A2H3L585</accession>
<protein>
    <submittedName>
        <fullName evidence="2">Uncharacterized protein</fullName>
    </submittedName>
</protein>
<feature type="transmembrane region" description="Helical" evidence="1">
    <location>
        <begin position="12"/>
        <end position="33"/>
    </location>
</feature>
<dbReference type="OrthoDB" id="166552at2"/>